<dbReference type="EMBL" id="BARW01036818">
    <property type="protein sequence ID" value="GAJ20804.1"/>
    <property type="molecule type" value="Genomic_DNA"/>
</dbReference>
<dbReference type="AlphaFoldDB" id="X1UTL1"/>
<comment type="caution">
    <text evidence="1">The sequence shown here is derived from an EMBL/GenBank/DDBJ whole genome shotgun (WGS) entry which is preliminary data.</text>
</comment>
<feature type="non-terminal residue" evidence="1">
    <location>
        <position position="206"/>
    </location>
</feature>
<organism evidence="1">
    <name type="scientific">marine sediment metagenome</name>
    <dbReference type="NCBI Taxonomy" id="412755"/>
    <lineage>
        <taxon>unclassified sequences</taxon>
        <taxon>metagenomes</taxon>
        <taxon>ecological metagenomes</taxon>
    </lineage>
</organism>
<evidence type="ECO:0000313" key="1">
    <source>
        <dbReference type="EMBL" id="GAJ20804.1"/>
    </source>
</evidence>
<name>X1UTL1_9ZZZZ</name>
<dbReference type="InterPro" id="IPR050698">
    <property type="entry name" value="MBL"/>
</dbReference>
<dbReference type="GO" id="GO:0004521">
    <property type="term" value="F:RNA endonuclease activity"/>
    <property type="evidence" value="ECO:0007669"/>
    <property type="project" value="TreeGrafter"/>
</dbReference>
<protein>
    <recommendedName>
        <fullName evidence="2">Metallo-beta-lactamase domain-containing protein</fullName>
    </recommendedName>
</protein>
<dbReference type="PANTHER" id="PTHR11203:SF52">
    <property type="entry name" value="MRNA 3-END PROCESSING FACTOR"/>
    <property type="match status" value="1"/>
</dbReference>
<reference evidence="1" key="1">
    <citation type="journal article" date="2014" name="Front. Microbiol.">
        <title>High frequency of phylogenetically diverse reductive dehalogenase-homologous genes in deep subseafloor sedimentary metagenomes.</title>
        <authorList>
            <person name="Kawai M."/>
            <person name="Futagami T."/>
            <person name="Toyoda A."/>
            <person name="Takaki Y."/>
            <person name="Nishi S."/>
            <person name="Hori S."/>
            <person name="Arai W."/>
            <person name="Tsubouchi T."/>
            <person name="Morono Y."/>
            <person name="Uchiyama I."/>
            <person name="Ito T."/>
            <person name="Fujiyama A."/>
            <person name="Inagaki F."/>
            <person name="Takami H."/>
        </authorList>
    </citation>
    <scope>NUCLEOTIDE SEQUENCE</scope>
    <source>
        <strain evidence="1">Expedition CK06-06</strain>
    </source>
</reference>
<dbReference type="InterPro" id="IPR036866">
    <property type="entry name" value="RibonucZ/Hydroxyglut_hydro"/>
</dbReference>
<gene>
    <name evidence="1" type="ORF">S12H4_57042</name>
</gene>
<evidence type="ECO:0008006" key="2">
    <source>
        <dbReference type="Google" id="ProtNLM"/>
    </source>
</evidence>
<accession>X1UTL1</accession>
<proteinExistence type="predicted"/>
<feature type="non-terminal residue" evidence="1">
    <location>
        <position position="1"/>
    </location>
</feature>
<sequence>ILIKDTIKISNYPYPFGYRELQKTIKNASFLSNGVRQKIDDNFYITFYDAGHIPGSVSILVEVDNKRILYTGDINTQETNLVSPAEPSKLPEIDVLITESTYSLRDHPIRAELEKRFTDDTLNIIENGGKVLVPAFGVARSQEILLVLQKYNFKSEIFLDGLARKVSIEYAQFPNSFRNFAEYKSAFKKAQLITSREKRKNVKKRS</sequence>
<dbReference type="Gene3D" id="3.60.15.10">
    <property type="entry name" value="Ribonuclease Z/Hydroxyacylglutathione hydrolase-like"/>
    <property type="match status" value="1"/>
</dbReference>
<dbReference type="PANTHER" id="PTHR11203">
    <property type="entry name" value="CLEAVAGE AND POLYADENYLATION SPECIFICITY FACTOR FAMILY MEMBER"/>
    <property type="match status" value="1"/>
</dbReference>
<dbReference type="SUPFAM" id="SSF56281">
    <property type="entry name" value="Metallo-hydrolase/oxidoreductase"/>
    <property type="match status" value="1"/>
</dbReference>